<comment type="caution">
    <text evidence="2">The sequence shown here is derived from an EMBL/GenBank/DDBJ whole genome shotgun (WGS) entry which is preliminary data.</text>
</comment>
<feature type="domain" description="Transposase IS66 C-terminal" evidence="1">
    <location>
        <begin position="28"/>
        <end position="65"/>
    </location>
</feature>
<protein>
    <submittedName>
        <fullName evidence="2">Transposase</fullName>
    </submittedName>
</protein>
<dbReference type="PANTHER" id="PTHR33678:SF1">
    <property type="entry name" value="BLL1576 PROTEIN"/>
    <property type="match status" value="1"/>
</dbReference>
<gene>
    <name evidence="2" type="ORF">LX70_03725</name>
</gene>
<name>A0A2S8RYX6_9RHOB</name>
<proteinExistence type="predicted"/>
<dbReference type="InterPro" id="IPR039552">
    <property type="entry name" value="IS66_C"/>
</dbReference>
<dbReference type="InterPro" id="IPR052344">
    <property type="entry name" value="Transposase-related"/>
</dbReference>
<evidence type="ECO:0000259" key="1">
    <source>
        <dbReference type="Pfam" id="PF13817"/>
    </source>
</evidence>
<evidence type="ECO:0000313" key="2">
    <source>
        <dbReference type="EMBL" id="PQV53718.1"/>
    </source>
</evidence>
<dbReference type="Proteomes" id="UP000238338">
    <property type="component" value="Unassembled WGS sequence"/>
</dbReference>
<keyword evidence="3" id="KW-1185">Reference proteome</keyword>
<reference evidence="2 3" key="1">
    <citation type="submission" date="2018-02" db="EMBL/GenBank/DDBJ databases">
        <title>Genomic Encyclopedia of Archaeal and Bacterial Type Strains, Phase II (KMG-II): from individual species to whole genera.</title>
        <authorList>
            <person name="Goeker M."/>
        </authorList>
    </citation>
    <scope>NUCLEOTIDE SEQUENCE [LARGE SCALE GENOMIC DNA]</scope>
    <source>
        <strain evidence="2 3">DSM 18921</strain>
    </source>
</reference>
<dbReference type="EMBL" id="PVEP01000012">
    <property type="protein sequence ID" value="PQV53718.1"/>
    <property type="molecule type" value="Genomic_DNA"/>
</dbReference>
<dbReference type="PANTHER" id="PTHR33678">
    <property type="entry name" value="BLL1576 PROTEIN"/>
    <property type="match status" value="1"/>
</dbReference>
<accession>A0A2S8RYX6</accession>
<evidence type="ECO:0000313" key="3">
    <source>
        <dbReference type="Proteomes" id="UP000238338"/>
    </source>
</evidence>
<dbReference type="Pfam" id="PF13817">
    <property type="entry name" value="DDE_Tnp_IS66_C"/>
    <property type="match status" value="1"/>
</dbReference>
<dbReference type="AlphaFoldDB" id="A0A2S8RYX6"/>
<sequence>MRPIGVGRRNWLFAGSDSGGETLARAMTLIETAKMSGLDPQAWLADVLDRIHDHKINRLDELLPWNWAPTA</sequence>
<organism evidence="2 3">
    <name type="scientific">Albidovulum denitrificans</name>
    <dbReference type="NCBI Taxonomy" id="404881"/>
    <lineage>
        <taxon>Bacteria</taxon>
        <taxon>Pseudomonadati</taxon>
        <taxon>Pseudomonadota</taxon>
        <taxon>Alphaproteobacteria</taxon>
        <taxon>Rhodobacterales</taxon>
        <taxon>Paracoccaceae</taxon>
        <taxon>Albidovulum</taxon>
    </lineage>
</organism>